<dbReference type="Proteomes" id="UP000184092">
    <property type="component" value="Unassembled WGS sequence"/>
</dbReference>
<organism evidence="2 3">
    <name type="scientific">Flavobacterium xinjiangense</name>
    <dbReference type="NCBI Taxonomy" id="178356"/>
    <lineage>
        <taxon>Bacteria</taxon>
        <taxon>Pseudomonadati</taxon>
        <taxon>Bacteroidota</taxon>
        <taxon>Flavobacteriia</taxon>
        <taxon>Flavobacteriales</taxon>
        <taxon>Flavobacteriaceae</taxon>
        <taxon>Flavobacterium</taxon>
    </lineage>
</organism>
<keyword evidence="1" id="KW-0472">Membrane</keyword>
<reference evidence="3" key="1">
    <citation type="submission" date="2016-11" db="EMBL/GenBank/DDBJ databases">
        <authorList>
            <person name="Varghese N."/>
            <person name="Submissions S."/>
        </authorList>
    </citation>
    <scope>NUCLEOTIDE SEQUENCE [LARGE SCALE GENOMIC DNA]</scope>
    <source>
        <strain evidence="3">CGMCC 1.2749</strain>
    </source>
</reference>
<accession>A0A1M7DKT2</accession>
<dbReference type="RefSeq" id="WP_073203821.1">
    <property type="nucleotide sequence ID" value="NZ_FRCL01000001.1"/>
</dbReference>
<proteinExistence type="predicted"/>
<evidence type="ECO:0000313" key="2">
    <source>
        <dbReference type="EMBL" id="SHL80075.1"/>
    </source>
</evidence>
<evidence type="ECO:0008006" key="4">
    <source>
        <dbReference type="Google" id="ProtNLM"/>
    </source>
</evidence>
<dbReference type="AlphaFoldDB" id="A0A1M7DKT2"/>
<feature type="transmembrane region" description="Helical" evidence="1">
    <location>
        <begin position="20"/>
        <end position="42"/>
    </location>
</feature>
<name>A0A1M7DKT2_9FLAO</name>
<evidence type="ECO:0000313" key="3">
    <source>
        <dbReference type="Proteomes" id="UP000184092"/>
    </source>
</evidence>
<dbReference type="EMBL" id="FRCL01000001">
    <property type="protein sequence ID" value="SHL80075.1"/>
    <property type="molecule type" value="Genomic_DNA"/>
</dbReference>
<keyword evidence="1" id="KW-1133">Transmembrane helix</keyword>
<keyword evidence="1" id="KW-0812">Transmembrane</keyword>
<keyword evidence="3" id="KW-1185">Reference proteome</keyword>
<gene>
    <name evidence="2" type="ORF">SAMN05216269_101149</name>
</gene>
<dbReference type="OrthoDB" id="1111222at2"/>
<protein>
    <recommendedName>
        <fullName evidence="4">DUF3137 domain-containing protein</fullName>
    </recommendedName>
</protein>
<evidence type="ECO:0000256" key="1">
    <source>
        <dbReference type="SAM" id="Phobius"/>
    </source>
</evidence>
<sequence>MNKNNLLNDILDNKKKVLELIIISIILGIGVSFISSSLFDYLQIENNNALCLSIGLFLTLVSLIYFTYSLFGKRIFDKEINGFFLVDRENESLIDIDNYYYSNKIYQYLNSARIEDSAIDKKWLKTNFGNIDSERNNILPIVQEISEYYFLESLSTHLSEFFNSTQFDKNRLKIYERNDIPDILLSNQFLELFSKPMHQRATFIDDETNNSVTSFTRGDIEGKVTSSYKNGVMFKHFHLVLPNESKLLRKNNSTIIIKNKRFKITVRTLVSGVNTYIPVEFRELYLGLDKYDKNPAFVTTYRINIEFNKFSFLKSSSWAYYKWVDSFLYRLEKNVSEKYYFNTQIEWDKIYPIIKALQVKSTKKPTIKSVK</sequence>
<feature type="transmembrane region" description="Helical" evidence="1">
    <location>
        <begin position="49"/>
        <end position="71"/>
    </location>
</feature>